<evidence type="ECO:0000313" key="2">
    <source>
        <dbReference type="Proteomes" id="UP000004754"/>
    </source>
</evidence>
<gene>
    <name evidence="1" type="ORF">HMP0721_0035</name>
</gene>
<reference evidence="1 2" key="1">
    <citation type="submission" date="2010-12" db="EMBL/GenBank/DDBJ databases">
        <authorList>
            <person name="Muzny D."/>
            <person name="Qin X."/>
            <person name="Deng J."/>
            <person name="Jiang H."/>
            <person name="Liu Y."/>
            <person name="Qu J."/>
            <person name="Song X.-Z."/>
            <person name="Zhang L."/>
            <person name="Thornton R."/>
            <person name="Coyle M."/>
            <person name="Francisco L."/>
            <person name="Jackson L."/>
            <person name="Javaid M."/>
            <person name="Korchina V."/>
            <person name="Kovar C."/>
            <person name="Mata R."/>
            <person name="Mathew T."/>
            <person name="Ngo R."/>
            <person name="Nguyen L."/>
            <person name="Nguyen N."/>
            <person name="Okwuonu G."/>
            <person name="Ongeri F."/>
            <person name="Pham C."/>
            <person name="Simmons D."/>
            <person name="Wilczek-Boney K."/>
            <person name="Hale W."/>
            <person name="Jakkamsetti A."/>
            <person name="Pham P."/>
            <person name="Ruth R."/>
            <person name="San Lucas F."/>
            <person name="Warren J."/>
            <person name="Zhang J."/>
            <person name="Zhao Z."/>
            <person name="Zhou C."/>
            <person name="Zhu D."/>
            <person name="Lee S."/>
            <person name="Bess C."/>
            <person name="Blankenburg K."/>
            <person name="Forbes L."/>
            <person name="Fu Q."/>
            <person name="Gubbala S."/>
            <person name="Hirani K."/>
            <person name="Jayaseelan J.C."/>
            <person name="Lara F."/>
            <person name="Munidasa M."/>
            <person name="Palculict T."/>
            <person name="Patil S."/>
            <person name="Pu L.-L."/>
            <person name="Saada N."/>
            <person name="Tang L."/>
            <person name="Weissenberger G."/>
            <person name="Zhu Y."/>
            <person name="Hemphill L."/>
            <person name="Shang Y."/>
            <person name="Youmans B."/>
            <person name="Ayvaz T."/>
            <person name="Ross M."/>
            <person name="Santibanez J."/>
            <person name="Aqrawi P."/>
            <person name="Gross S."/>
            <person name="Joshi V."/>
            <person name="Fowler G."/>
            <person name="Nazareth L."/>
            <person name="Reid J."/>
            <person name="Worley K."/>
            <person name="Petrosino J."/>
            <person name="Highlander S."/>
            <person name="Gibbs R."/>
        </authorList>
    </citation>
    <scope>NUCLEOTIDE SEQUENCE [LARGE SCALE GENOMIC DNA]</scope>
    <source>
        <strain evidence="1 2">ATCC 23263</strain>
    </source>
</reference>
<sequence length="47" mass="5493">MNYNHLNISKRIVISQLKSLGLINSQNSEAAWKKAKHNFQRIKTKQL</sequence>
<dbReference type="Proteomes" id="UP000004754">
    <property type="component" value="Unassembled WGS sequence"/>
</dbReference>
<keyword evidence="2" id="KW-1185">Reference proteome</keyword>
<name>E6MDF3_9FIRM</name>
<dbReference type="AlphaFoldDB" id="E6MDF3"/>
<dbReference type="EMBL" id="AEQN01000003">
    <property type="protein sequence ID" value="EFV02838.1"/>
    <property type="molecule type" value="Genomic_DNA"/>
</dbReference>
<organism evidence="1 2">
    <name type="scientific">Pseudoramibacter alactolyticus ATCC 23263</name>
    <dbReference type="NCBI Taxonomy" id="887929"/>
    <lineage>
        <taxon>Bacteria</taxon>
        <taxon>Bacillati</taxon>
        <taxon>Bacillota</taxon>
        <taxon>Clostridia</taxon>
        <taxon>Eubacteriales</taxon>
        <taxon>Eubacteriaceae</taxon>
        <taxon>Pseudoramibacter</taxon>
    </lineage>
</organism>
<accession>E6MDF3</accession>
<protein>
    <submittedName>
        <fullName evidence="1">Uncharacterized protein</fullName>
    </submittedName>
</protein>
<evidence type="ECO:0000313" key="1">
    <source>
        <dbReference type="EMBL" id="EFV02838.1"/>
    </source>
</evidence>
<proteinExistence type="predicted"/>
<dbReference type="STRING" id="887929.HMP0721_0035"/>
<comment type="caution">
    <text evidence="1">The sequence shown here is derived from an EMBL/GenBank/DDBJ whole genome shotgun (WGS) entry which is preliminary data.</text>
</comment>
<dbReference type="HOGENOM" id="CLU_3172113_0_0_9"/>